<name>A0A6H1QA49_PSEAI</name>
<keyword evidence="1" id="KW-0614">Plasmid</keyword>
<protein>
    <submittedName>
        <fullName evidence="1">Uncharacterized protein</fullName>
    </submittedName>
</protein>
<geneLocation type="plasmid" evidence="1">
    <name>pPA15W-NR</name>
</geneLocation>
<evidence type="ECO:0000313" key="1">
    <source>
        <dbReference type="EMBL" id="QIZ23376.1"/>
    </source>
</evidence>
<reference evidence="1" key="1">
    <citation type="submission" date="2020-01" db="EMBL/GenBank/DDBJ databases">
        <authorList>
            <person name="Zhou D."/>
        </authorList>
    </citation>
    <scope>NUCLEOTIDE SEQUENCE</scope>
    <source>
        <strain evidence="1">PA15W</strain>
        <plasmid evidence="1">pPA15W-NR</plasmid>
    </source>
</reference>
<sequence length="44" mass="4605">MQTIVARNLRSIPVLTYSETDVAEFVIDPSASASPAASDLPAVT</sequence>
<accession>A0A6H1QA49</accession>
<dbReference type="AlphaFoldDB" id="A0A6H1QA49"/>
<proteinExistence type="predicted"/>
<dbReference type="EMBL" id="MN961672">
    <property type="protein sequence ID" value="QIZ23376.1"/>
    <property type="molecule type" value="Genomic_DNA"/>
</dbReference>
<organism evidence="1">
    <name type="scientific">Pseudomonas aeruginosa</name>
    <dbReference type="NCBI Taxonomy" id="287"/>
    <lineage>
        <taxon>Bacteria</taxon>
        <taxon>Pseudomonadati</taxon>
        <taxon>Pseudomonadota</taxon>
        <taxon>Gammaproteobacteria</taxon>
        <taxon>Pseudomonadales</taxon>
        <taxon>Pseudomonadaceae</taxon>
        <taxon>Pseudomonas</taxon>
    </lineage>
</organism>